<comment type="caution">
    <text evidence="2">The sequence shown here is derived from an EMBL/GenBank/DDBJ whole genome shotgun (WGS) entry which is preliminary data.</text>
</comment>
<keyword evidence="3" id="KW-1185">Reference proteome</keyword>
<name>A0A9W9YDM4_9CNID</name>
<evidence type="ECO:0000256" key="1">
    <source>
        <dbReference type="SAM" id="Coils"/>
    </source>
</evidence>
<feature type="coiled-coil region" evidence="1">
    <location>
        <begin position="297"/>
        <end position="325"/>
    </location>
</feature>
<reference evidence="2" key="1">
    <citation type="submission" date="2023-01" db="EMBL/GenBank/DDBJ databases">
        <title>Genome assembly of the deep-sea coral Lophelia pertusa.</title>
        <authorList>
            <person name="Herrera S."/>
            <person name="Cordes E."/>
        </authorList>
    </citation>
    <scope>NUCLEOTIDE SEQUENCE</scope>
    <source>
        <strain evidence="2">USNM1676648</strain>
        <tissue evidence="2">Polyp</tissue>
    </source>
</reference>
<dbReference type="Proteomes" id="UP001163046">
    <property type="component" value="Unassembled WGS sequence"/>
</dbReference>
<sequence>MLSTLKRKVVNVDAEPKGKKICETNPSVYASIRAWILANYEVEDGSLIFNNDLVEHARKAKENLSDEGYTVTANILGKALREVFGDHTAKNHSFEEDWQKLVGDLDGAELQGGVNGGWSAMTNNDVSFSYLRFGNQTFNNQKAVIEIKFEKNVKDEKIDTAIIYHERVIPSEDVANIEKHLSNELAVDKARKLMQLMDDDSNICQGNQLEEDEFDLCQLAGARRHRVLNATGVSEERVFSSECKVLTNFAGTLCSKCQQLARNMCKRKKRRQEEVGMERKIKSNHRYMSREQILLKLDATKKKYLAEKRKREKVEEEMLEMEEEDHFDLKEMMRKVDKEDVPEDMVLFWEQQQKIFSYKLQ</sequence>
<dbReference type="AlphaFoldDB" id="A0A9W9YDM4"/>
<protein>
    <submittedName>
        <fullName evidence="2">Uncharacterized protein</fullName>
    </submittedName>
</protein>
<evidence type="ECO:0000313" key="3">
    <source>
        <dbReference type="Proteomes" id="UP001163046"/>
    </source>
</evidence>
<dbReference type="OrthoDB" id="10292712at2759"/>
<evidence type="ECO:0000313" key="2">
    <source>
        <dbReference type="EMBL" id="KAJ7336070.1"/>
    </source>
</evidence>
<proteinExistence type="predicted"/>
<accession>A0A9W9YDM4</accession>
<gene>
    <name evidence="2" type="ORF">OS493_013448</name>
</gene>
<organism evidence="2 3">
    <name type="scientific">Desmophyllum pertusum</name>
    <dbReference type="NCBI Taxonomy" id="174260"/>
    <lineage>
        <taxon>Eukaryota</taxon>
        <taxon>Metazoa</taxon>
        <taxon>Cnidaria</taxon>
        <taxon>Anthozoa</taxon>
        <taxon>Hexacorallia</taxon>
        <taxon>Scleractinia</taxon>
        <taxon>Caryophylliina</taxon>
        <taxon>Caryophylliidae</taxon>
        <taxon>Desmophyllum</taxon>
    </lineage>
</organism>
<dbReference type="EMBL" id="MU827783">
    <property type="protein sequence ID" value="KAJ7336070.1"/>
    <property type="molecule type" value="Genomic_DNA"/>
</dbReference>
<keyword evidence="1" id="KW-0175">Coiled coil</keyword>